<evidence type="ECO:0000256" key="3">
    <source>
        <dbReference type="ARBA" id="ARBA00022679"/>
    </source>
</evidence>
<feature type="transmembrane region" description="Helical" evidence="7">
    <location>
        <begin position="114"/>
        <end position="136"/>
    </location>
</feature>
<evidence type="ECO:0000259" key="8">
    <source>
        <dbReference type="PROSITE" id="PS50109"/>
    </source>
</evidence>
<feature type="transmembrane region" description="Helical" evidence="7">
    <location>
        <begin position="12"/>
        <end position="36"/>
    </location>
</feature>
<dbReference type="Proteomes" id="UP001596432">
    <property type="component" value="Unassembled WGS sequence"/>
</dbReference>
<dbReference type="InterPro" id="IPR050980">
    <property type="entry name" value="2C_sensor_his_kinase"/>
</dbReference>
<keyword evidence="7" id="KW-0472">Membrane</keyword>
<comment type="caution">
    <text evidence="9">The sequence shown here is derived from an EMBL/GenBank/DDBJ whole genome shotgun (WGS) entry which is preliminary data.</text>
</comment>
<dbReference type="Gene3D" id="3.30.565.10">
    <property type="entry name" value="Histidine kinase-like ATPase, C-terminal domain"/>
    <property type="match status" value="1"/>
</dbReference>
<feature type="transmembrane region" description="Helical" evidence="7">
    <location>
        <begin position="82"/>
        <end position="102"/>
    </location>
</feature>
<name>A0ABD5YAL2_9EURY</name>
<accession>A0ABD5YAL2</accession>
<dbReference type="InterPro" id="IPR004358">
    <property type="entry name" value="Sig_transdc_His_kin-like_C"/>
</dbReference>
<keyword evidence="7" id="KW-0812">Transmembrane</keyword>
<keyword evidence="4" id="KW-0547">Nucleotide-binding</keyword>
<dbReference type="InterPro" id="IPR031623">
    <property type="entry name" value="HisKA_4TM"/>
</dbReference>
<dbReference type="InterPro" id="IPR003594">
    <property type="entry name" value="HATPase_dom"/>
</dbReference>
<reference evidence="9 10" key="1">
    <citation type="journal article" date="2019" name="Int. J. Syst. Evol. Microbiol.">
        <title>The Global Catalogue of Microorganisms (GCM) 10K type strain sequencing project: providing services to taxonomists for standard genome sequencing and annotation.</title>
        <authorList>
            <consortium name="The Broad Institute Genomics Platform"/>
            <consortium name="The Broad Institute Genome Sequencing Center for Infectious Disease"/>
            <person name="Wu L."/>
            <person name="Ma J."/>
        </authorList>
    </citation>
    <scope>NUCLEOTIDE SEQUENCE [LARGE SCALE GENOMIC DNA]</scope>
    <source>
        <strain evidence="9 10">XZYJT29</strain>
    </source>
</reference>
<organism evidence="9 10">
    <name type="scientific">Halosimplex aquaticum</name>
    <dbReference type="NCBI Taxonomy" id="3026162"/>
    <lineage>
        <taxon>Archaea</taxon>
        <taxon>Methanobacteriati</taxon>
        <taxon>Methanobacteriota</taxon>
        <taxon>Stenosarchaea group</taxon>
        <taxon>Halobacteria</taxon>
        <taxon>Halobacteriales</taxon>
        <taxon>Haloarculaceae</taxon>
        <taxon>Halosimplex</taxon>
    </lineage>
</organism>
<dbReference type="PRINTS" id="PR00344">
    <property type="entry name" value="BCTRLSENSOR"/>
</dbReference>
<dbReference type="PANTHER" id="PTHR44936">
    <property type="entry name" value="SENSOR PROTEIN CREC"/>
    <property type="match status" value="1"/>
</dbReference>
<evidence type="ECO:0000256" key="2">
    <source>
        <dbReference type="ARBA" id="ARBA00012438"/>
    </source>
</evidence>
<dbReference type="Pfam" id="PF02518">
    <property type="entry name" value="HATPase_c"/>
    <property type="match status" value="1"/>
</dbReference>
<keyword evidence="5" id="KW-0418">Kinase</keyword>
<dbReference type="GO" id="GO:0005524">
    <property type="term" value="F:ATP binding"/>
    <property type="evidence" value="ECO:0007669"/>
    <property type="project" value="UniProtKB-KW"/>
</dbReference>
<comment type="catalytic activity">
    <reaction evidence="1">
        <text>ATP + protein L-histidine = ADP + protein N-phospho-L-histidine.</text>
        <dbReference type="EC" id="2.7.13.3"/>
    </reaction>
</comment>
<evidence type="ECO:0000256" key="6">
    <source>
        <dbReference type="ARBA" id="ARBA00022840"/>
    </source>
</evidence>
<keyword evidence="10" id="KW-1185">Reference proteome</keyword>
<evidence type="ECO:0000256" key="5">
    <source>
        <dbReference type="ARBA" id="ARBA00022777"/>
    </source>
</evidence>
<keyword evidence="3" id="KW-0808">Transferase</keyword>
<dbReference type="AlphaFoldDB" id="A0ABD5YAL2"/>
<feature type="domain" description="Histidine kinase" evidence="8">
    <location>
        <begin position="168"/>
        <end position="370"/>
    </location>
</feature>
<dbReference type="PROSITE" id="PS50109">
    <property type="entry name" value="HIS_KIN"/>
    <property type="match status" value="1"/>
</dbReference>
<evidence type="ECO:0000256" key="1">
    <source>
        <dbReference type="ARBA" id="ARBA00000085"/>
    </source>
</evidence>
<evidence type="ECO:0000313" key="10">
    <source>
        <dbReference type="Proteomes" id="UP001596432"/>
    </source>
</evidence>
<dbReference type="InterPro" id="IPR036890">
    <property type="entry name" value="HATPase_C_sf"/>
</dbReference>
<proteinExistence type="predicted"/>
<dbReference type="GeneID" id="78821667"/>
<evidence type="ECO:0000256" key="4">
    <source>
        <dbReference type="ARBA" id="ARBA00022741"/>
    </source>
</evidence>
<dbReference type="GO" id="GO:0004673">
    <property type="term" value="F:protein histidine kinase activity"/>
    <property type="evidence" value="ECO:0007669"/>
    <property type="project" value="UniProtKB-EC"/>
</dbReference>
<keyword evidence="7" id="KW-1133">Transmembrane helix</keyword>
<dbReference type="InterPro" id="IPR005467">
    <property type="entry name" value="His_kinase_dom"/>
</dbReference>
<keyword evidence="6 9" id="KW-0067">ATP-binding</keyword>
<evidence type="ECO:0000256" key="7">
    <source>
        <dbReference type="SAM" id="Phobius"/>
    </source>
</evidence>
<sequence>MTAVLRNTDRDLAQTLMTGFWVLFTVAYLAFFYLFRDAREIADASLDGYLEVILLGIPTVVLLAGSMWLRDADVDRELRPRIVGWTVGMTLFFALAMYAALFVVETRFDHGEQWLILMLSVGFGASSGTVMGVLAVRSKQRERERNRSQAVARRKERERSQLEYLNHYLRHEVLNEAQKINGYATLLARDAEADGDGAAYLETIRDSSDEIAAFVGSIRTVLDASDHEPDLTAVDLRAVIEAEVEQVRRTHPSVAVETSGPESAAALTGELVNRVFRNLLENAIEHNGSDLSIAVDVSVDDDWVTVGIRDDGSGVSPEERESLFEPPEAGDHGYGLFLTKNLVQVYGGTIALAETGPDGTEFAVRFPAAGGSSDTAAARRSRQRLAV</sequence>
<dbReference type="RefSeq" id="WP_274322440.1">
    <property type="nucleotide sequence ID" value="NZ_CP118158.1"/>
</dbReference>
<dbReference type="Pfam" id="PF16926">
    <property type="entry name" value="HisKA_4TM"/>
    <property type="match status" value="1"/>
</dbReference>
<feature type="transmembrane region" description="Helical" evidence="7">
    <location>
        <begin position="48"/>
        <end position="70"/>
    </location>
</feature>
<dbReference type="CDD" id="cd00075">
    <property type="entry name" value="HATPase"/>
    <property type="match status" value="1"/>
</dbReference>
<dbReference type="SUPFAM" id="SSF55874">
    <property type="entry name" value="ATPase domain of HSP90 chaperone/DNA topoisomerase II/histidine kinase"/>
    <property type="match status" value="1"/>
</dbReference>
<gene>
    <name evidence="9" type="ORF">ACFQMA_16135</name>
</gene>
<dbReference type="EMBL" id="JBHTAS010000001">
    <property type="protein sequence ID" value="MFC7141354.1"/>
    <property type="molecule type" value="Genomic_DNA"/>
</dbReference>
<dbReference type="PANTHER" id="PTHR44936:SF10">
    <property type="entry name" value="SENSOR PROTEIN RSTB"/>
    <property type="match status" value="1"/>
</dbReference>
<dbReference type="SMART" id="SM00387">
    <property type="entry name" value="HATPase_c"/>
    <property type="match status" value="1"/>
</dbReference>
<dbReference type="EC" id="2.7.13.3" evidence="2"/>
<evidence type="ECO:0000313" key="9">
    <source>
        <dbReference type="EMBL" id="MFC7141354.1"/>
    </source>
</evidence>
<protein>
    <recommendedName>
        <fullName evidence="2">histidine kinase</fullName>
        <ecNumber evidence="2">2.7.13.3</ecNumber>
    </recommendedName>
</protein>